<evidence type="ECO:0000256" key="2">
    <source>
        <dbReference type="ARBA" id="ARBA00010270"/>
    </source>
</evidence>
<keyword evidence="8" id="KW-0540">Nuclease</keyword>
<keyword evidence="4" id="KW-1003">Cell membrane</keyword>
<evidence type="ECO:0000256" key="3">
    <source>
        <dbReference type="ARBA" id="ARBA00020552"/>
    </source>
</evidence>
<dbReference type="GO" id="GO:0016020">
    <property type="term" value="C:membrane"/>
    <property type="evidence" value="ECO:0007669"/>
    <property type="project" value="UniProtKB-SubCell"/>
</dbReference>
<reference evidence="8 9" key="1">
    <citation type="submission" date="2020-08" db="EMBL/GenBank/DDBJ databases">
        <title>Genomic Encyclopedia of Type Strains, Phase IV (KMG-IV): sequencing the most valuable type-strain genomes for metagenomic binning, comparative biology and taxonomic classification.</title>
        <authorList>
            <person name="Goeker M."/>
        </authorList>
    </citation>
    <scope>NUCLEOTIDE SEQUENCE [LARGE SCALE GENOMIC DNA]</scope>
    <source>
        <strain evidence="8 9">DSM 100694</strain>
    </source>
</reference>
<protein>
    <recommendedName>
        <fullName evidence="3">Lectin-like protein BA14k</fullName>
    </recommendedName>
</protein>
<keyword evidence="4" id="KW-0472">Membrane</keyword>
<name>A0A840E0R0_9HYPH</name>
<evidence type="ECO:0000313" key="9">
    <source>
        <dbReference type="Proteomes" id="UP000585970"/>
    </source>
</evidence>
<keyword evidence="8" id="KW-0269">Exonuclease</keyword>
<comment type="similarity">
    <text evidence="2">Belongs to the BA14k family.</text>
</comment>
<feature type="region of interest" description="Disordered" evidence="7">
    <location>
        <begin position="85"/>
        <end position="119"/>
    </location>
</feature>
<organism evidence="8 9">
    <name type="scientific">Bartonella fuyuanensis</name>
    <dbReference type="NCBI Taxonomy" id="1460968"/>
    <lineage>
        <taxon>Bacteria</taxon>
        <taxon>Pseudomonadati</taxon>
        <taxon>Pseudomonadota</taxon>
        <taxon>Alphaproteobacteria</taxon>
        <taxon>Hyphomicrobiales</taxon>
        <taxon>Bartonellaceae</taxon>
        <taxon>Bartonella</taxon>
    </lineage>
</organism>
<accession>A0A840E0R0</accession>
<comment type="caution">
    <text evidence="8">The sequence shown here is derived from an EMBL/GenBank/DDBJ whole genome shotgun (WGS) entry which is preliminary data.</text>
</comment>
<dbReference type="AlphaFoldDB" id="A0A840E0R0"/>
<evidence type="ECO:0000256" key="5">
    <source>
        <dbReference type="ARBA" id="ARBA00022734"/>
    </source>
</evidence>
<keyword evidence="5" id="KW-0430">Lectin</keyword>
<feature type="compositionally biased region" description="Basic and acidic residues" evidence="7">
    <location>
        <begin position="89"/>
        <end position="98"/>
    </location>
</feature>
<dbReference type="Proteomes" id="UP000585970">
    <property type="component" value="Unassembled WGS sequence"/>
</dbReference>
<proteinExistence type="inferred from homology"/>
<sequence length="260" mass="30582">MKKSTNLAILSVVSAATILVPLSTSFAAIEWMMHSENDFDKHMNDFKNRVKMHSANHFDRYINDFKNRTNKHIEDMQKRMNAFFPSDNSKGHSTSEKHHSSHTHPYHHVNHKRREQQNHHVERTTHHYIEHKKTTHHHIHEHHVQRDNPGDALAAGLLGLATGAILGKILKKPEQPPIIYHPMPQRQVVYQEVPQMIYQQAPRTQIIYKSKSTITHQPLQQPWTRNWLQYCKKKYRSFNPQTGTFRGYDGQDHFCYAPLN</sequence>
<keyword evidence="8" id="KW-0378">Hydrolase</keyword>
<dbReference type="GO" id="GO:0004527">
    <property type="term" value="F:exonuclease activity"/>
    <property type="evidence" value="ECO:0007669"/>
    <property type="project" value="UniProtKB-KW"/>
</dbReference>
<evidence type="ECO:0000256" key="1">
    <source>
        <dbReference type="ARBA" id="ARBA00004167"/>
    </source>
</evidence>
<evidence type="ECO:0000256" key="7">
    <source>
        <dbReference type="SAM" id="MobiDB-lite"/>
    </source>
</evidence>
<evidence type="ECO:0000256" key="6">
    <source>
        <dbReference type="ARBA" id="ARBA00025321"/>
    </source>
</evidence>
<dbReference type="EMBL" id="JACIFE010000006">
    <property type="protein sequence ID" value="MBB4076517.1"/>
    <property type="molecule type" value="Genomic_DNA"/>
</dbReference>
<comment type="function">
    <text evidence="6">Has immunoglobulin-binding and hemagglutination properties, and can bind to mannose. Essential for virulence. May be involved in LPS biosynthesis or polysaccharide transport.</text>
</comment>
<dbReference type="InterPro" id="IPR012413">
    <property type="entry name" value="BA14K"/>
</dbReference>
<gene>
    <name evidence="8" type="ORF">GGR08_000817</name>
</gene>
<feature type="compositionally biased region" description="Basic residues" evidence="7">
    <location>
        <begin position="99"/>
        <end position="114"/>
    </location>
</feature>
<dbReference type="RefSeq" id="WP_183194060.1">
    <property type="nucleotide sequence ID" value="NZ_JACIFE010000006.1"/>
</dbReference>
<dbReference type="GO" id="GO:0030246">
    <property type="term" value="F:carbohydrate binding"/>
    <property type="evidence" value="ECO:0007669"/>
    <property type="project" value="UniProtKB-KW"/>
</dbReference>
<evidence type="ECO:0000256" key="4">
    <source>
        <dbReference type="ARBA" id="ARBA00022475"/>
    </source>
</evidence>
<comment type="subcellular location">
    <subcellularLocation>
        <location evidence="1">Membrane</location>
        <topology evidence="1">Single-pass membrane protein</topology>
    </subcellularLocation>
</comment>
<keyword evidence="9" id="KW-1185">Reference proteome</keyword>
<evidence type="ECO:0000313" key="8">
    <source>
        <dbReference type="EMBL" id="MBB4076517.1"/>
    </source>
</evidence>
<dbReference type="Pfam" id="PF07886">
    <property type="entry name" value="BA14K"/>
    <property type="match status" value="1"/>
</dbReference>